<sequence length="645" mass="74464">MLTNRQYEILDKVIKAKGFVSIAELAKVFERTERTIQYDIEYIEWMAQTLNLHIQRSKSNGIKIDCEDMSAIQEMNKATFPEVHLTKSERHLHLLLHLFEAKQPVNSKMMARLVNVSRRTIVDDLKEIGEWLSAQDLALKYVKNKGFVIRGTENCYRKAYSLKIHEYIKTTNTLVRKTLFVEEEMPFVRQLVLHALEAHQYPLFQMAIDGLVIHILIAIQRIKKQFTFNARLDGISEITDTAAYPVALLIQEKIEQHYQFEFPPSETLFIALHLLGAKKLKIDHDDAGTKELKILIHQFVEKLSANFGIDLIKDTQLLNSLFLHLTPALNRLTYQFVQHNPIKNEIYTNYPELTEVITRYSWIFEELYQVTFTEDEIAYLTLHVASSIERLAQHKERKIKIVLLCGSGIGTSQLLKERMHKIYPEFDILDAYSLYQIDEAQLKARYVDYVVTTVPIQLKAIECIEVTPFLNKRDREKLNDVINQQREQFVAHLTQQGPALKDVLKPAHIIKVKRKMNRNEAIAASIEPLEQNKIVTEKYKDEIINKLDEFGPYMAISPHIALIHGGTRQVLNGVGMTLLYFEVGVPFQHTHFDPIKVIIGLATDGPQKHLTAMKVLSDLLMDDTIRNQLLSGDLDAFIQQLNNNA</sequence>
<dbReference type="GO" id="GO:0009401">
    <property type="term" value="P:phosphoenolpyruvate-dependent sugar phosphotransferase system"/>
    <property type="evidence" value="ECO:0007669"/>
    <property type="project" value="InterPro"/>
</dbReference>
<dbReference type="GO" id="GO:0006355">
    <property type="term" value="P:regulation of DNA-templated transcription"/>
    <property type="evidence" value="ECO:0007669"/>
    <property type="project" value="InterPro"/>
</dbReference>
<organism evidence="10 11">
    <name type="scientific">Staphylococcus lutrae</name>
    <dbReference type="NCBI Taxonomy" id="155085"/>
    <lineage>
        <taxon>Bacteria</taxon>
        <taxon>Bacillati</taxon>
        <taxon>Bacillota</taxon>
        <taxon>Bacilli</taxon>
        <taxon>Bacillales</taxon>
        <taxon>Staphylococcaceae</taxon>
        <taxon>Staphylococcus</taxon>
    </lineage>
</organism>
<dbReference type="Pfam" id="PF02302">
    <property type="entry name" value="PTS_IIB"/>
    <property type="match status" value="1"/>
</dbReference>
<evidence type="ECO:0000256" key="6">
    <source>
        <dbReference type="ARBA" id="ARBA00023163"/>
    </source>
</evidence>
<dbReference type="Gene3D" id="3.40.930.10">
    <property type="entry name" value="Mannitol-specific EII, Chain A"/>
    <property type="match status" value="1"/>
</dbReference>
<accession>A0AAC9RS66</accession>
<feature type="domain" description="PRD" evidence="9">
    <location>
        <begin position="287"/>
        <end position="394"/>
    </location>
</feature>
<proteinExistence type="predicted"/>
<keyword evidence="11" id="KW-1185">Reference proteome</keyword>
<keyword evidence="2" id="KW-0808">Transferase</keyword>
<comment type="subunit">
    <text evidence="1">Homodimer or homotrimer. Seems to be a monomer when not phosphorylated.</text>
</comment>
<keyword evidence="3" id="KW-0677">Repeat</keyword>
<dbReference type="Proteomes" id="UP000242864">
    <property type="component" value="Chromosome"/>
</dbReference>
<dbReference type="SUPFAM" id="SSF52794">
    <property type="entry name" value="PTS system IIB component-like"/>
    <property type="match status" value="1"/>
</dbReference>
<dbReference type="GO" id="GO:0008982">
    <property type="term" value="F:protein-N(PI)-phosphohistidine-sugar phosphotransferase activity"/>
    <property type="evidence" value="ECO:0007669"/>
    <property type="project" value="InterPro"/>
</dbReference>
<gene>
    <name evidence="10" type="ORF">B5P37_05030</name>
</gene>
<dbReference type="InterPro" id="IPR036388">
    <property type="entry name" value="WH-like_DNA-bd_sf"/>
</dbReference>
<dbReference type="RefSeq" id="WP_085237204.1">
    <property type="nucleotide sequence ID" value="NZ_CP020773.1"/>
</dbReference>
<keyword evidence="5" id="KW-0010">Activator</keyword>
<name>A0AAC9RS66_9STAP</name>
<dbReference type="AlphaFoldDB" id="A0AAC9RS66"/>
<evidence type="ECO:0000259" key="8">
    <source>
        <dbReference type="PROSITE" id="PS51099"/>
    </source>
</evidence>
<feature type="domain" description="PRD" evidence="9">
    <location>
        <begin position="179"/>
        <end position="284"/>
    </location>
</feature>
<dbReference type="InterPro" id="IPR036095">
    <property type="entry name" value="PTS_EIIB-like_sf"/>
</dbReference>
<feature type="domain" description="PTS EIIB type-2" evidence="8">
    <location>
        <begin position="399"/>
        <end position="490"/>
    </location>
</feature>
<dbReference type="SUPFAM" id="SSF63520">
    <property type="entry name" value="PTS-regulatory domain, PRD"/>
    <property type="match status" value="2"/>
</dbReference>
<dbReference type="Pfam" id="PF00874">
    <property type="entry name" value="PRD"/>
    <property type="match status" value="2"/>
</dbReference>
<evidence type="ECO:0000259" key="7">
    <source>
        <dbReference type="PROSITE" id="PS51094"/>
    </source>
</evidence>
<feature type="domain" description="PTS EIIA type-2" evidence="7">
    <location>
        <begin position="502"/>
        <end position="645"/>
    </location>
</feature>
<dbReference type="InterPro" id="IPR011608">
    <property type="entry name" value="PRD"/>
</dbReference>
<keyword evidence="6" id="KW-0804">Transcription</keyword>
<keyword evidence="4" id="KW-0805">Transcription regulation</keyword>
<dbReference type="Gene3D" id="1.10.1790.10">
    <property type="entry name" value="PRD domain"/>
    <property type="match status" value="2"/>
</dbReference>
<evidence type="ECO:0000256" key="5">
    <source>
        <dbReference type="ARBA" id="ARBA00023159"/>
    </source>
</evidence>
<evidence type="ECO:0000256" key="1">
    <source>
        <dbReference type="ARBA" id="ARBA00011798"/>
    </source>
</evidence>
<evidence type="ECO:0000256" key="2">
    <source>
        <dbReference type="ARBA" id="ARBA00022679"/>
    </source>
</evidence>
<reference evidence="10 11" key="1">
    <citation type="submission" date="2017-04" db="EMBL/GenBank/DDBJ databases">
        <authorList>
            <person name="Veseli I.A."/>
            <person name="Tang C."/>
            <person name="Pombert J.-F."/>
        </authorList>
    </citation>
    <scope>NUCLEOTIDE SEQUENCE [LARGE SCALE GENOMIC DNA]</scope>
    <source>
        <strain evidence="10 11">ATCC 700373</strain>
    </source>
</reference>
<dbReference type="InterPro" id="IPR007737">
    <property type="entry name" value="Mga_HTH"/>
</dbReference>
<dbReference type="SUPFAM" id="SSF55804">
    <property type="entry name" value="Phoshotransferase/anion transport protein"/>
    <property type="match status" value="1"/>
</dbReference>
<dbReference type="Gene3D" id="3.40.50.2300">
    <property type="match status" value="1"/>
</dbReference>
<evidence type="ECO:0000313" key="11">
    <source>
        <dbReference type="Proteomes" id="UP000242864"/>
    </source>
</evidence>
<dbReference type="Pfam" id="PF05043">
    <property type="entry name" value="Mga"/>
    <property type="match status" value="1"/>
</dbReference>
<dbReference type="PROSITE" id="PS51372">
    <property type="entry name" value="PRD_2"/>
    <property type="match status" value="2"/>
</dbReference>
<protein>
    <submittedName>
        <fullName evidence="10">Transcription antiterminator BglG</fullName>
    </submittedName>
</protein>
<dbReference type="InterPro" id="IPR016152">
    <property type="entry name" value="PTrfase/Anion_transptr"/>
</dbReference>
<dbReference type="PROSITE" id="PS51099">
    <property type="entry name" value="PTS_EIIB_TYPE_2"/>
    <property type="match status" value="1"/>
</dbReference>
<dbReference type="InterPro" id="IPR036390">
    <property type="entry name" value="WH_DNA-bd_sf"/>
</dbReference>
<dbReference type="InterPro" id="IPR002178">
    <property type="entry name" value="PTS_EIIA_type-2_dom"/>
</dbReference>
<dbReference type="InterPro" id="IPR036634">
    <property type="entry name" value="PRD_sf"/>
</dbReference>
<dbReference type="Gene3D" id="1.10.10.10">
    <property type="entry name" value="Winged helix-like DNA-binding domain superfamily/Winged helix DNA-binding domain"/>
    <property type="match status" value="2"/>
</dbReference>
<evidence type="ECO:0000256" key="4">
    <source>
        <dbReference type="ARBA" id="ARBA00023015"/>
    </source>
</evidence>
<dbReference type="PANTHER" id="PTHR30185:SF12">
    <property type="entry name" value="TRANSCRIPTIONAL REGULATOR MANR"/>
    <property type="match status" value="1"/>
</dbReference>
<dbReference type="InterPro" id="IPR050661">
    <property type="entry name" value="BglG_antiterminators"/>
</dbReference>
<dbReference type="CDD" id="cd05568">
    <property type="entry name" value="PTS_IIB_bgl_like"/>
    <property type="match status" value="1"/>
</dbReference>
<evidence type="ECO:0000313" key="10">
    <source>
        <dbReference type="EMBL" id="ARJ50726.1"/>
    </source>
</evidence>
<dbReference type="InterPro" id="IPR013011">
    <property type="entry name" value="PTS_EIIB_2"/>
</dbReference>
<dbReference type="PANTHER" id="PTHR30185">
    <property type="entry name" value="CRYPTIC BETA-GLUCOSIDE BGL OPERON ANTITERMINATOR"/>
    <property type="match status" value="1"/>
</dbReference>
<evidence type="ECO:0000259" key="9">
    <source>
        <dbReference type="PROSITE" id="PS51372"/>
    </source>
</evidence>
<dbReference type="Pfam" id="PF00359">
    <property type="entry name" value="PTS_EIIA_2"/>
    <property type="match status" value="1"/>
</dbReference>
<dbReference type="PROSITE" id="PS51094">
    <property type="entry name" value="PTS_EIIA_TYPE_2"/>
    <property type="match status" value="1"/>
</dbReference>
<dbReference type="SUPFAM" id="SSF46785">
    <property type="entry name" value="Winged helix' DNA-binding domain"/>
    <property type="match status" value="1"/>
</dbReference>
<dbReference type="InterPro" id="IPR003501">
    <property type="entry name" value="PTS_EIIB_2/3"/>
</dbReference>
<dbReference type="EMBL" id="CP020773">
    <property type="protein sequence ID" value="ARJ50726.1"/>
    <property type="molecule type" value="Genomic_DNA"/>
</dbReference>
<evidence type="ECO:0000256" key="3">
    <source>
        <dbReference type="ARBA" id="ARBA00022737"/>
    </source>
</evidence>
<dbReference type="KEGG" id="slz:B5P37_05030"/>